<keyword evidence="2 9" id="KW-0808">Transferase</keyword>
<evidence type="ECO:0000256" key="6">
    <source>
        <dbReference type="ARBA" id="ARBA00022842"/>
    </source>
</evidence>
<dbReference type="NCBIfam" id="TIGR00125">
    <property type="entry name" value="cyt_tran_rel"/>
    <property type="match status" value="1"/>
</dbReference>
<dbReference type="GO" id="GO:0005524">
    <property type="term" value="F:ATP binding"/>
    <property type="evidence" value="ECO:0007669"/>
    <property type="project" value="UniProtKB-KW"/>
</dbReference>
<evidence type="ECO:0000256" key="4">
    <source>
        <dbReference type="ARBA" id="ARBA00022741"/>
    </source>
</evidence>
<feature type="binding site" evidence="9">
    <location>
        <position position="43"/>
    </location>
    <ligand>
        <name>substrate</name>
    </ligand>
</feature>
<dbReference type="HAMAP" id="MF_00151">
    <property type="entry name" value="PPAT_bact"/>
    <property type="match status" value="1"/>
</dbReference>
<feature type="binding site" evidence="9">
    <location>
        <begin position="11"/>
        <end position="12"/>
    </location>
    <ligand>
        <name>ATP</name>
        <dbReference type="ChEBI" id="CHEBI:30616"/>
    </ligand>
</feature>
<dbReference type="NCBIfam" id="TIGR01510">
    <property type="entry name" value="coaD_prev_kdtB"/>
    <property type="match status" value="1"/>
</dbReference>
<comment type="catalytic activity">
    <reaction evidence="8 9">
        <text>(R)-4'-phosphopantetheine + ATP + H(+) = 3'-dephospho-CoA + diphosphate</text>
        <dbReference type="Rhea" id="RHEA:19801"/>
        <dbReference type="ChEBI" id="CHEBI:15378"/>
        <dbReference type="ChEBI" id="CHEBI:30616"/>
        <dbReference type="ChEBI" id="CHEBI:33019"/>
        <dbReference type="ChEBI" id="CHEBI:57328"/>
        <dbReference type="ChEBI" id="CHEBI:61723"/>
        <dbReference type="EC" id="2.7.7.3"/>
    </reaction>
</comment>
<keyword evidence="4 9" id="KW-0547">Nucleotide-binding</keyword>
<accession>A0A0R1SF24</accession>
<dbReference type="EC" id="2.7.7.3" evidence="9"/>
<feature type="binding site" evidence="9">
    <location>
        <position position="11"/>
    </location>
    <ligand>
        <name>substrate</name>
    </ligand>
</feature>
<keyword evidence="12" id="KW-1185">Reference proteome</keyword>
<dbReference type="GO" id="GO:0015937">
    <property type="term" value="P:coenzyme A biosynthetic process"/>
    <property type="evidence" value="ECO:0007669"/>
    <property type="project" value="UniProtKB-UniRule"/>
</dbReference>
<keyword evidence="1 9" id="KW-0963">Cytoplasm</keyword>
<sequence>MSQRIGLYAGSFDPITNGHVDIIRRAAKLFDKLVVAPMTNTSKKYLFTYEEKKQFIEEETADLDNVVVIDGEDKLTTVLAKEQGAHFLVRSMRNADDFGYESGVSSINRAIDDDIETIFFISDSKYSTISSSMIKEVAKFNGDITKFVSQHVAVELTKRVQKGN</sequence>
<feature type="binding site" evidence="9">
    <location>
        <position position="19"/>
    </location>
    <ligand>
        <name>ATP</name>
        <dbReference type="ChEBI" id="CHEBI:30616"/>
    </ligand>
</feature>
<dbReference type="PANTHER" id="PTHR21342">
    <property type="entry name" value="PHOSPHOPANTETHEINE ADENYLYLTRANSFERASE"/>
    <property type="match status" value="1"/>
</dbReference>
<feature type="binding site" evidence="9">
    <location>
        <begin position="126"/>
        <end position="132"/>
    </location>
    <ligand>
        <name>ATP</name>
        <dbReference type="ChEBI" id="CHEBI:30616"/>
    </ligand>
</feature>
<name>A0A0R1SF24_9LACO</name>
<keyword evidence="5 9" id="KW-0067">ATP-binding</keyword>
<keyword evidence="6 9" id="KW-0460">Magnesium</keyword>
<evidence type="ECO:0000313" key="12">
    <source>
        <dbReference type="Proteomes" id="UP000051647"/>
    </source>
</evidence>
<dbReference type="STRING" id="1423815.FC27_GL001408"/>
<evidence type="ECO:0000256" key="9">
    <source>
        <dbReference type="HAMAP-Rule" id="MF_00151"/>
    </source>
</evidence>
<dbReference type="Gene3D" id="3.40.50.620">
    <property type="entry name" value="HUPs"/>
    <property type="match status" value="1"/>
</dbReference>
<dbReference type="RefSeq" id="WP_010623819.1">
    <property type="nucleotide sequence ID" value="NZ_AZFA01000003.1"/>
</dbReference>
<evidence type="ECO:0000256" key="2">
    <source>
        <dbReference type="ARBA" id="ARBA00022679"/>
    </source>
</evidence>
<evidence type="ECO:0000256" key="8">
    <source>
        <dbReference type="ARBA" id="ARBA00029346"/>
    </source>
</evidence>
<dbReference type="GO" id="GO:0004595">
    <property type="term" value="F:pantetheine-phosphate adenylyltransferase activity"/>
    <property type="evidence" value="ECO:0007669"/>
    <property type="project" value="UniProtKB-UniRule"/>
</dbReference>
<dbReference type="InterPro" id="IPR001980">
    <property type="entry name" value="PPAT"/>
</dbReference>
<feature type="binding site" evidence="9">
    <location>
        <position position="101"/>
    </location>
    <ligand>
        <name>ATP</name>
        <dbReference type="ChEBI" id="CHEBI:30616"/>
    </ligand>
</feature>
<comment type="similarity">
    <text evidence="9">Belongs to the bacterial CoaD family.</text>
</comment>
<comment type="subunit">
    <text evidence="9">Homohexamer.</text>
</comment>
<dbReference type="AlphaFoldDB" id="A0A0R1SF24"/>
<feature type="binding site" evidence="9">
    <location>
        <position position="76"/>
    </location>
    <ligand>
        <name>substrate</name>
    </ligand>
</feature>
<comment type="pathway">
    <text evidence="9">Cofactor biosynthesis; coenzyme A biosynthesis; CoA from (R)-pantothenate: step 4/5.</text>
</comment>
<dbReference type="Proteomes" id="UP000051647">
    <property type="component" value="Unassembled WGS sequence"/>
</dbReference>
<evidence type="ECO:0000313" key="11">
    <source>
        <dbReference type="EMBL" id="KRL67871.1"/>
    </source>
</evidence>
<dbReference type="InterPro" id="IPR014729">
    <property type="entry name" value="Rossmann-like_a/b/a_fold"/>
</dbReference>
<keyword evidence="3 9" id="KW-0548">Nucleotidyltransferase</keyword>
<evidence type="ECO:0000259" key="10">
    <source>
        <dbReference type="Pfam" id="PF01467"/>
    </source>
</evidence>
<comment type="caution">
    <text evidence="9">Lacks conserved residue(s) required for the propagation of feature annotation.</text>
</comment>
<comment type="function">
    <text evidence="9">Reversibly transfers an adenylyl group from ATP to 4'-phosphopantetheine, yielding dephospho-CoA (dPCoA) and pyrophosphate.</text>
</comment>
<evidence type="ECO:0000256" key="7">
    <source>
        <dbReference type="ARBA" id="ARBA00022993"/>
    </source>
</evidence>
<comment type="caution">
    <text evidence="11">The sequence shown here is derived from an EMBL/GenBank/DDBJ whole genome shotgun (WGS) entry which is preliminary data.</text>
</comment>
<feature type="binding site" evidence="9">
    <location>
        <position position="90"/>
    </location>
    <ligand>
        <name>substrate</name>
    </ligand>
</feature>
<dbReference type="PANTHER" id="PTHR21342:SF1">
    <property type="entry name" value="PHOSPHOPANTETHEINE ADENYLYLTRANSFERASE"/>
    <property type="match status" value="1"/>
</dbReference>
<dbReference type="OrthoDB" id="9806661at2"/>
<keyword evidence="7 9" id="KW-0173">Coenzyme A biosynthesis</keyword>
<evidence type="ECO:0000256" key="1">
    <source>
        <dbReference type="ARBA" id="ARBA00022490"/>
    </source>
</evidence>
<proteinExistence type="inferred from homology"/>
<comment type="subcellular location">
    <subcellularLocation>
        <location evidence="9">Cytoplasm</location>
    </subcellularLocation>
</comment>
<evidence type="ECO:0000256" key="3">
    <source>
        <dbReference type="ARBA" id="ARBA00022695"/>
    </source>
</evidence>
<organism evidence="11 12">
    <name type="scientific">Companilactobacillus versmoldensis DSM 14857 = KCTC 3814</name>
    <dbReference type="NCBI Taxonomy" id="1423815"/>
    <lineage>
        <taxon>Bacteria</taxon>
        <taxon>Bacillati</taxon>
        <taxon>Bacillota</taxon>
        <taxon>Bacilli</taxon>
        <taxon>Lactobacillales</taxon>
        <taxon>Lactobacillaceae</taxon>
        <taxon>Companilactobacillus</taxon>
    </lineage>
</organism>
<dbReference type="InterPro" id="IPR004821">
    <property type="entry name" value="Cyt_trans-like"/>
</dbReference>
<dbReference type="EMBL" id="AZFA01000003">
    <property type="protein sequence ID" value="KRL67871.1"/>
    <property type="molecule type" value="Genomic_DNA"/>
</dbReference>
<dbReference type="GO" id="GO:0005737">
    <property type="term" value="C:cytoplasm"/>
    <property type="evidence" value="ECO:0007669"/>
    <property type="project" value="UniProtKB-SubCell"/>
</dbReference>
<dbReference type="eggNOG" id="COG0669">
    <property type="taxonomic scope" value="Bacteria"/>
</dbReference>
<reference evidence="11 12" key="1">
    <citation type="journal article" date="2015" name="Genome Announc.">
        <title>Expanding the biotechnology potential of lactobacilli through comparative genomics of 213 strains and associated genera.</title>
        <authorList>
            <person name="Sun Z."/>
            <person name="Harris H.M."/>
            <person name="McCann A."/>
            <person name="Guo C."/>
            <person name="Argimon S."/>
            <person name="Zhang W."/>
            <person name="Yang X."/>
            <person name="Jeffery I.B."/>
            <person name="Cooney J.C."/>
            <person name="Kagawa T.F."/>
            <person name="Liu W."/>
            <person name="Song Y."/>
            <person name="Salvetti E."/>
            <person name="Wrobel A."/>
            <person name="Rasinkangas P."/>
            <person name="Parkhill J."/>
            <person name="Rea M.C."/>
            <person name="O'Sullivan O."/>
            <person name="Ritari J."/>
            <person name="Douillard F.P."/>
            <person name="Paul Ross R."/>
            <person name="Yang R."/>
            <person name="Briner A.E."/>
            <person name="Felis G.E."/>
            <person name="de Vos W.M."/>
            <person name="Barrangou R."/>
            <person name="Klaenhammer T.R."/>
            <person name="Caufield P.W."/>
            <person name="Cui Y."/>
            <person name="Zhang H."/>
            <person name="O'Toole P.W."/>
        </authorList>
    </citation>
    <scope>NUCLEOTIDE SEQUENCE [LARGE SCALE GENOMIC DNA]</scope>
    <source>
        <strain evidence="11 12">DSM 14857</strain>
    </source>
</reference>
<dbReference type="CDD" id="cd02163">
    <property type="entry name" value="PPAT"/>
    <property type="match status" value="1"/>
</dbReference>
<dbReference type="UniPathway" id="UPA00241">
    <property type="reaction ID" value="UER00355"/>
</dbReference>
<comment type="cofactor">
    <cofactor evidence="9">
        <name>Mg(2+)</name>
        <dbReference type="ChEBI" id="CHEBI:18420"/>
    </cofactor>
</comment>
<gene>
    <name evidence="9" type="primary">coaD</name>
    <name evidence="11" type="ORF">FC27_GL001408</name>
</gene>
<dbReference type="PATRIC" id="fig|1423815.3.peg.1442"/>
<dbReference type="Pfam" id="PF01467">
    <property type="entry name" value="CTP_transf_like"/>
    <property type="match status" value="1"/>
</dbReference>
<protein>
    <recommendedName>
        <fullName evidence="9">Phosphopantetheine adenylyltransferase</fullName>
        <ecNumber evidence="9">2.7.7.3</ecNumber>
    </recommendedName>
    <alternativeName>
        <fullName evidence="9">Dephospho-CoA pyrophosphorylase</fullName>
    </alternativeName>
    <alternativeName>
        <fullName evidence="9">Pantetheine-phosphate adenylyltransferase</fullName>
        <shortName evidence="9">PPAT</shortName>
    </alternativeName>
</protein>
<feature type="site" description="Transition state stabilizer" evidence="9">
    <location>
        <position position="19"/>
    </location>
</feature>
<feature type="domain" description="Cytidyltransferase-like" evidence="10">
    <location>
        <begin position="7"/>
        <end position="136"/>
    </location>
</feature>
<evidence type="ECO:0000256" key="5">
    <source>
        <dbReference type="ARBA" id="ARBA00022840"/>
    </source>
</evidence>
<dbReference type="PRINTS" id="PR01020">
    <property type="entry name" value="LPSBIOSNTHSS"/>
</dbReference>
<dbReference type="SUPFAM" id="SSF52374">
    <property type="entry name" value="Nucleotidylyl transferase"/>
    <property type="match status" value="1"/>
</dbReference>